<dbReference type="Proteomes" id="UP001487740">
    <property type="component" value="Unassembled WGS sequence"/>
</dbReference>
<dbReference type="GO" id="GO:0031409">
    <property type="term" value="F:pigment binding"/>
    <property type="evidence" value="ECO:0007669"/>
    <property type="project" value="InterPro"/>
</dbReference>
<evidence type="ECO:0000313" key="12">
    <source>
        <dbReference type="EMBL" id="KAK8389270.1"/>
    </source>
</evidence>
<dbReference type="EMBL" id="JARAKH010000028">
    <property type="protein sequence ID" value="KAK8389270.1"/>
    <property type="molecule type" value="Genomic_DNA"/>
</dbReference>
<reference evidence="12 13" key="1">
    <citation type="submission" date="2023-03" db="EMBL/GenBank/DDBJ databases">
        <title>High-quality genome of Scylla paramamosain provides insights in environmental adaptation.</title>
        <authorList>
            <person name="Zhang L."/>
        </authorList>
    </citation>
    <scope>NUCLEOTIDE SEQUENCE [LARGE SCALE GENOMIC DNA]</scope>
    <source>
        <strain evidence="12">LZ_2023a</strain>
        <tissue evidence="12">Muscle</tissue>
    </source>
</reference>
<evidence type="ECO:0000256" key="4">
    <source>
        <dbReference type="ARBA" id="ARBA00022448"/>
    </source>
</evidence>
<dbReference type="GO" id="GO:0000302">
    <property type="term" value="P:response to reactive oxygen species"/>
    <property type="evidence" value="ECO:0007669"/>
    <property type="project" value="TreeGrafter"/>
</dbReference>
<dbReference type="GO" id="GO:0005737">
    <property type="term" value="C:cytoplasm"/>
    <property type="evidence" value="ECO:0007669"/>
    <property type="project" value="TreeGrafter"/>
</dbReference>
<proteinExistence type="inferred from homology"/>
<dbReference type="InterPro" id="IPR000566">
    <property type="entry name" value="Lipocln_cytosolic_FA-bd_dom"/>
</dbReference>
<dbReference type="GO" id="GO:0005576">
    <property type="term" value="C:extracellular region"/>
    <property type="evidence" value="ECO:0007669"/>
    <property type="project" value="UniProtKB-SubCell"/>
</dbReference>
<evidence type="ECO:0000313" key="13">
    <source>
        <dbReference type="Proteomes" id="UP001487740"/>
    </source>
</evidence>
<dbReference type="CDD" id="cd19437">
    <property type="entry name" value="lipocalin_apoD-like"/>
    <property type="match status" value="1"/>
</dbReference>
<dbReference type="GO" id="GO:0006629">
    <property type="term" value="P:lipid metabolic process"/>
    <property type="evidence" value="ECO:0007669"/>
    <property type="project" value="TreeGrafter"/>
</dbReference>
<accession>A0AAW0TP51</accession>
<dbReference type="GO" id="GO:0008289">
    <property type="term" value="F:lipid binding"/>
    <property type="evidence" value="ECO:0007669"/>
    <property type="project" value="UniProtKB-KW"/>
</dbReference>
<evidence type="ECO:0000256" key="5">
    <source>
        <dbReference type="ARBA" id="ARBA00022525"/>
    </source>
</evidence>
<evidence type="ECO:0000256" key="9">
    <source>
        <dbReference type="ARBA" id="ARBA00023180"/>
    </source>
</evidence>
<protein>
    <recommendedName>
        <fullName evidence="3">Apolipoprotein D</fullName>
    </recommendedName>
</protein>
<dbReference type="InterPro" id="IPR022272">
    <property type="entry name" value="Lipocalin_CS"/>
</dbReference>
<dbReference type="PRINTS" id="PR01273">
    <property type="entry name" value="INVTBRTCOLOR"/>
</dbReference>
<dbReference type="InterPro" id="IPR022271">
    <property type="entry name" value="Lipocalin_ApoD"/>
</dbReference>
<feature type="domain" description="Lipocalin/cytosolic fatty-acid binding" evidence="11">
    <location>
        <begin position="47"/>
        <end position="182"/>
    </location>
</feature>
<sequence>MLCLKTPIFMLLISFVSSQPPQDVLPFTPRPPATGPCPVVPVVQNFNLHRYLGRWYEIERFFAPFQTGDCVTADYGLLPNGSVSVINTEVVEGELNSVMGFATLGPNPAEGRLVVTFPFSSGGSFSVDGEPNYTVVATDYDNYALVYSCSSFGAGNKIEFSWILSRMPNLPPQFVSELKKWATLVNIDAARYSPLKQDYTCPRRQI</sequence>
<keyword evidence="8" id="KW-1015">Disulfide bond</keyword>
<comment type="subcellular location">
    <subcellularLocation>
        <location evidence="1">Secreted</location>
    </subcellularLocation>
</comment>
<dbReference type="Pfam" id="PF08212">
    <property type="entry name" value="Lipocalin_2"/>
    <property type="match status" value="1"/>
</dbReference>
<evidence type="ECO:0000256" key="8">
    <source>
        <dbReference type="ARBA" id="ARBA00023157"/>
    </source>
</evidence>
<dbReference type="SUPFAM" id="SSF50814">
    <property type="entry name" value="Lipocalins"/>
    <property type="match status" value="1"/>
</dbReference>
<dbReference type="PANTHER" id="PTHR10612">
    <property type="entry name" value="APOLIPOPROTEIN D"/>
    <property type="match status" value="1"/>
</dbReference>
<dbReference type="PANTHER" id="PTHR10612:SF62">
    <property type="entry name" value="LIPOCALIN_CYTOSOLIC FATTY-ACID BINDING DOMAIN-CONTAINING PROTEIN"/>
    <property type="match status" value="1"/>
</dbReference>
<comment type="similarity">
    <text evidence="2 10">Belongs to the calycin superfamily. Lipocalin family.</text>
</comment>
<keyword evidence="6 10" id="KW-0732">Signal</keyword>
<evidence type="ECO:0000256" key="6">
    <source>
        <dbReference type="ARBA" id="ARBA00022729"/>
    </source>
</evidence>
<evidence type="ECO:0000256" key="2">
    <source>
        <dbReference type="ARBA" id="ARBA00006889"/>
    </source>
</evidence>
<dbReference type="PRINTS" id="PR00179">
    <property type="entry name" value="LIPOCALIN"/>
</dbReference>
<evidence type="ECO:0000256" key="1">
    <source>
        <dbReference type="ARBA" id="ARBA00004613"/>
    </source>
</evidence>
<keyword evidence="4" id="KW-0813">Transport</keyword>
<dbReference type="PIRSF" id="PIRSF036893">
    <property type="entry name" value="Lipocalin_ApoD"/>
    <property type="match status" value="1"/>
</dbReference>
<keyword evidence="13" id="KW-1185">Reference proteome</keyword>
<feature type="chain" id="PRO_5043115688" description="Apolipoprotein D" evidence="10">
    <location>
        <begin position="19"/>
        <end position="206"/>
    </location>
</feature>
<keyword evidence="9" id="KW-0325">Glycoprotein</keyword>
<dbReference type="AlphaFoldDB" id="A0AAW0TP51"/>
<evidence type="ECO:0000256" key="10">
    <source>
        <dbReference type="PIRNR" id="PIRNR036893"/>
    </source>
</evidence>
<dbReference type="FunFam" id="2.40.128.20:FF:000003">
    <property type="entry name" value="Apolipoprotein D"/>
    <property type="match status" value="1"/>
</dbReference>
<evidence type="ECO:0000256" key="7">
    <source>
        <dbReference type="ARBA" id="ARBA00023121"/>
    </source>
</evidence>
<keyword evidence="5" id="KW-0964">Secreted</keyword>
<keyword evidence="7" id="KW-0446">Lipid-binding</keyword>
<organism evidence="12 13">
    <name type="scientific">Scylla paramamosain</name>
    <name type="common">Mud crab</name>
    <dbReference type="NCBI Taxonomy" id="85552"/>
    <lineage>
        <taxon>Eukaryota</taxon>
        <taxon>Metazoa</taxon>
        <taxon>Ecdysozoa</taxon>
        <taxon>Arthropoda</taxon>
        <taxon>Crustacea</taxon>
        <taxon>Multicrustacea</taxon>
        <taxon>Malacostraca</taxon>
        <taxon>Eumalacostraca</taxon>
        <taxon>Eucarida</taxon>
        <taxon>Decapoda</taxon>
        <taxon>Pleocyemata</taxon>
        <taxon>Brachyura</taxon>
        <taxon>Eubrachyura</taxon>
        <taxon>Portunoidea</taxon>
        <taxon>Portunidae</taxon>
        <taxon>Portuninae</taxon>
        <taxon>Scylla</taxon>
    </lineage>
</organism>
<comment type="caution">
    <text evidence="12">The sequence shown here is derived from an EMBL/GenBank/DDBJ whole genome shotgun (WGS) entry which is preliminary data.</text>
</comment>
<dbReference type="InterPro" id="IPR003057">
    <property type="entry name" value="Invtbrt_color"/>
</dbReference>
<name>A0AAW0TP51_SCYPA</name>
<evidence type="ECO:0000259" key="11">
    <source>
        <dbReference type="Pfam" id="PF08212"/>
    </source>
</evidence>
<dbReference type="Gene3D" id="2.40.128.20">
    <property type="match status" value="1"/>
</dbReference>
<evidence type="ECO:0000256" key="3">
    <source>
        <dbReference type="ARBA" id="ARBA00019890"/>
    </source>
</evidence>
<gene>
    <name evidence="12" type="ORF">O3P69_020899</name>
</gene>
<dbReference type="PROSITE" id="PS00213">
    <property type="entry name" value="LIPOCALIN"/>
    <property type="match status" value="1"/>
</dbReference>
<dbReference type="InterPro" id="IPR012674">
    <property type="entry name" value="Calycin"/>
</dbReference>
<feature type="signal peptide" evidence="10">
    <location>
        <begin position="1"/>
        <end position="18"/>
    </location>
</feature>